<proteinExistence type="predicted"/>
<name>A0A1X7TG62_AMPQE</name>
<sequence length="370" mass="41025">MTLYSNGADPDITVPCTVTNKFIDRSLFCDTWVLDDVSVPFKYNGRLRIIYEEDFDDSESISPGWDITNEIQSKDLMECSEKDDGCLYFDEGIEMSTHQAVSPIITISLIVPVQLPIPIYYEIACQPTEEISATVSFLLHLRQFVQATPTTNFFPNIILLSLVASGAGQYTNTQLAYYAPVVSFCIHKNTELVSLIWTQKTTFLTMIFGVLANQLTSLNYTNGDISNQSVCTGPMLLMDKGDGLIPCVANVTFIMNNSLSSGIGAVIVIEEDTTVEYASKLPSVRQLVLLQLWPHVHIIGKLWKNGNLTTSEKLCFLNKYSNHTAESETLIIELKVQTVTSHNFDIVSGISSEANSISLPNEIFNTSTVP</sequence>
<dbReference type="InParanoid" id="A0A1X7TG62"/>
<organism evidence="1">
    <name type="scientific">Amphimedon queenslandica</name>
    <name type="common">Sponge</name>
    <dbReference type="NCBI Taxonomy" id="400682"/>
    <lineage>
        <taxon>Eukaryota</taxon>
        <taxon>Metazoa</taxon>
        <taxon>Porifera</taxon>
        <taxon>Demospongiae</taxon>
        <taxon>Heteroscleromorpha</taxon>
        <taxon>Haplosclerida</taxon>
        <taxon>Niphatidae</taxon>
        <taxon>Amphimedon</taxon>
    </lineage>
</organism>
<evidence type="ECO:0000313" key="1">
    <source>
        <dbReference type="EnsemblMetazoa" id="Aqu2.1.13681_001"/>
    </source>
</evidence>
<dbReference type="AlphaFoldDB" id="A0A1X7TG62"/>
<reference evidence="1" key="1">
    <citation type="submission" date="2017-05" db="UniProtKB">
        <authorList>
            <consortium name="EnsemblMetazoa"/>
        </authorList>
    </citation>
    <scope>IDENTIFICATION</scope>
</reference>
<dbReference type="EnsemblMetazoa" id="Aqu2.1.13681_001">
    <property type="protein sequence ID" value="Aqu2.1.13681_001"/>
    <property type="gene ID" value="Aqu2.1.13681"/>
</dbReference>
<accession>A0A1X7TG62</accession>
<protein>
    <submittedName>
        <fullName evidence="1">Uncharacterized protein</fullName>
    </submittedName>
</protein>